<evidence type="ECO:0000313" key="3">
    <source>
        <dbReference type="Proteomes" id="UP000198844"/>
    </source>
</evidence>
<evidence type="ECO:0000313" key="2">
    <source>
        <dbReference type="EMBL" id="SFU25868.1"/>
    </source>
</evidence>
<dbReference type="SUPFAM" id="SSF53098">
    <property type="entry name" value="Ribonuclease H-like"/>
    <property type="match status" value="1"/>
</dbReference>
<dbReference type="RefSeq" id="WP_093645993.1">
    <property type="nucleotide sequence ID" value="NZ_FPBH01000043.1"/>
</dbReference>
<dbReference type="GO" id="GO:0015074">
    <property type="term" value="P:DNA integration"/>
    <property type="evidence" value="ECO:0007669"/>
    <property type="project" value="InterPro"/>
</dbReference>
<dbReference type="InterPro" id="IPR012337">
    <property type="entry name" value="RNaseH-like_sf"/>
</dbReference>
<dbReference type="AlphaFoldDB" id="A0A1I7EPK8"/>
<gene>
    <name evidence="2" type="ORF">SAMN05192563_10433</name>
</gene>
<dbReference type="Gene3D" id="3.30.420.10">
    <property type="entry name" value="Ribonuclease H-like superfamily/Ribonuclease H"/>
    <property type="match status" value="1"/>
</dbReference>
<dbReference type="Proteomes" id="UP000198844">
    <property type="component" value="Unassembled WGS sequence"/>
</dbReference>
<dbReference type="GO" id="GO:0003676">
    <property type="term" value="F:nucleic acid binding"/>
    <property type="evidence" value="ECO:0007669"/>
    <property type="project" value="InterPro"/>
</dbReference>
<dbReference type="OrthoDB" id="8875582at2"/>
<sequence>MTTRKELVAALQSQYRSATFGDRIRILDEFVALTGYHRKHAIRLLREQPGAAKGTRGRNRLYDEAVRQALTVLWEAADRVCGKRLKALIPKLVDAMERHGHLDLDSVIKAKLLEVSAATIDRMLANARAHIDGQRRRRTGGGSAIRRSIPVRTFADWRDPPPGFFEIDMVEHCGGSKTDGEFVHTLTLTDIASGWTECVAMRTRNQMLIIEAFDKVAAAELPFAMLGVDSDNDSAFMNQSVLDYCKGRGLVQTRSRAYKKNDQAWVEQKNGSVVRRLVGYGRLSGADARNALAQLYASSRLYINFFQPSFKLKSKTRDGARVHRVYFAPATPCDRLLAHDSGEPATKENLKAQFKSLDPVRLLQEMRTAQHTLSDFAAHGVRGEAAPAGESDVAVFLASLSSAWKEGEARPTHRKQPKAKHWWRSRVDPFADAWPLIEGWLIAEPSVPANVLMDQLAAMFPEAYASQAQLPTLQRRVKAWRAERVKELILGGLRRSADVPTEV</sequence>
<feature type="domain" description="Integrase catalytic" evidence="1">
    <location>
        <begin position="158"/>
        <end position="340"/>
    </location>
</feature>
<dbReference type="InterPro" id="IPR036397">
    <property type="entry name" value="RNaseH_sf"/>
</dbReference>
<organism evidence="2 3">
    <name type="scientific">Paraburkholderia aspalathi</name>
    <dbReference type="NCBI Taxonomy" id="1324617"/>
    <lineage>
        <taxon>Bacteria</taxon>
        <taxon>Pseudomonadati</taxon>
        <taxon>Pseudomonadota</taxon>
        <taxon>Betaproteobacteria</taxon>
        <taxon>Burkholderiales</taxon>
        <taxon>Burkholderiaceae</taxon>
        <taxon>Paraburkholderia</taxon>
    </lineage>
</organism>
<proteinExistence type="predicted"/>
<dbReference type="PROSITE" id="PS50994">
    <property type="entry name" value="INTEGRASE"/>
    <property type="match status" value="1"/>
</dbReference>
<dbReference type="EMBL" id="FPBH01000043">
    <property type="protein sequence ID" value="SFU25868.1"/>
    <property type="molecule type" value="Genomic_DNA"/>
</dbReference>
<dbReference type="InterPro" id="IPR001584">
    <property type="entry name" value="Integrase_cat-core"/>
</dbReference>
<evidence type="ECO:0000259" key="1">
    <source>
        <dbReference type="PROSITE" id="PS50994"/>
    </source>
</evidence>
<reference evidence="2 3" key="1">
    <citation type="submission" date="2016-10" db="EMBL/GenBank/DDBJ databases">
        <authorList>
            <person name="de Groot N.N."/>
        </authorList>
    </citation>
    <scope>NUCLEOTIDE SEQUENCE [LARGE SCALE GENOMIC DNA]</scope>
    <source>
        <strain evidence="2 3">LMG 27731</strain>
    </source>
</reference>
<protein>
    <submittedName>
        <fullName evidence="2">Integrase core domain-containing protein</fullName>
    </submittedName>
</protein>
<accession>A0A1I7EPK8</accession>
<name>A0A1I7EPK8_9BURK</name>